<comment type="caution">
    <text evidence="2">The sequence shown here is derived from an EMBL/GenBank/DDBJ whole genome shotgun (WGS) entry which is preliminary data.</text>
</comment>
<name>A0AA36DLJ7_CYLNA</name>
<dbReference type="InterPro" id="IPR036085">
    <property type="entry name" value="PAZ_dom_sf"/>
</dbReference>
<protein>
    <submittedName>
        <fullName evidence="2">Uncharacterized protein</fullName>
    </submittedName>
</protein>
<evidence type="ECO:0000313" key="2">
    <source>
        <dbReference type="EMBL" id="CAJ0588794.1"/>
    </source>
</evidence>
<evidence type="ECO:0000313" key="3">
    <source>
        <dbReference type="Proteomes" id="UP001176961"/>
    </source>
</evidence>
<reference evidence="2" key="1">
    <citation type="submission" date="2023-07" db="EMBL/GenBank/DDBJ databases">
        <authorList>
            <consortium name="CYATHOMIX"/>
        </authorList>
    </citation>
    <scope>NUCLEOTIDE SEQUENCE</scope>
    <source>
        <strain evidence="2">N/A</strain>
    </source>
</reference>
<feature type="region of interest" description="Disordered" evidence="1">
    <location>
        <begin position="1"/>
        <end position="47"/>
    </location>
</feature>
<proteinExistence type="predicted"/>
<accession>A0AA36DLJ7</accession>
<evidence type="ECO:0000256" key="1">
    <source>
        <dbReference type="SAM" id="MobiDB-lite"/>
    </source>
</evidence>
<organism evidence="2 3">
    <name type="scientific">Cylicocyclus nassatus</name>
    <name type="common">Nematode worm</name>
    <dbReference type="NCBI Taxonomy" id="53992"/>
    <lineage>
        <taxon>Eukaryota</taxon>
        <taxon>Metazoa</taxon>
        <taxon>Ecdysozoa</taxon>
        <taxon>Nematoda</taxon>
        <taxon>Chromadorea</taxon>
        <taxon>Rhabditida</taxon>
        <taxon>Rhabditina</taxon>
        <taxon>Rhabditomorpha</taxon>
        <taxon>Strongyloidea</taxon>
        <taxon>Strongylidae</taxon>
        <taxon>Cylicocyclus</taxon>
    </lineage>
</organism>
<keyword evidence="3" id="KW-1185">Reference proteome</keyword>
<dbReference type="EMBL" id="CATQJL010000001">
    <property type="protein sequence ID" value="CAJ0588794.1"/>
    <property type="molecule type" value="Genomic_DNA"/>
</dbReference>
<feature type="compositionally biased region" description="Polar residues" evidence="1">
    <location>
        <begin position="22"/>
        <end position="35"/>
    </location>
</feature>
<sequence length="475" mass="55502">MAKPLSTMRSKKLRRTPETDDNMQASTSQQPSIGPNHTKHGGEICPVYSRPDHGSSGRLIPLVVNWYRLNCGLEGKTIYIYDVQVFEMARTKTGKPKRLPINGRDKLRILFWNCLRNYSNIFGPYTRTVFDDFSKAFSMNRWHLKDDKGDVRFPYGPENGPTKEYIMSIKPQTDLIFDLSSKDDQQRNTSALVTKNLFTQRARYAPALSDTRGWSFVDQWEVCYGSIYRIPHLGSDPEISVKVGAGVRAWLGTYTSVKTLEDYTPALAFGLVNRLYYELEMDIITFYCDVLEELGLFHGKNKNRAEVLKGMGMNAYQRKRMTDRLSGVRLMTKKFLSWDKHHDFWLSERRMIFVEVADHPPRALRFGEMSMEEIYYRLGERLMYPNLPLCRVSIGKKMYELPMEVLILHEKPQRYTKTMNAFMKMKFIEGVCREPLAHKKLTERMFDWMEYGNMNMNFLRDFMASFFLVFANAPK</sequence>
<dbReference type="SUPFAM" id="SSF101690">
    <property type="entry name" value="PAZ domain"/>
    <property type="match status" value="1"/>
</dbReference>
<gene>
    <name evidence="2" type="ORF">CYNAS_LOCUS777</name>
</gene>
<dbReference type="Proteomes" id="UP001176961">
    <property type="component" value="Unassembled WGS sequence"/>
</dbReference>
<dbReference type="AlphaFoldDB" id="A0AA36DLJ7"/>